<dbReference type="AlphaFoldDB" id="A0A9N7W0U9"/>
<dbReference type="EMBL" id="CADEAL010004502">
    <property type="protein sequence ID" value="CAB1460984.1"/>
    <property type="molecule type" value="Genomic_DNA"/>
</dbReference>
<name>A0A9N7W0U9_PLEPL</name>
<accession>A0A9N7W0U9</accession>
<proteinExistence type="predicted"/>
<evidence type="ECO:0000313" key="1">
    <source>
        <dbReference type="EMBL" id="CAB1460984.1"/>
    </source>
</evidence>
<evidence type="ECO:0000313" key="2">
    <source>
        <dbReference type="Proteomes" id="UP001153269"/>
    </source>
</evidence>
<organism evidence="1 2">
    <name type="scientific">Pleuronectes platessa</name>
    <name type="common">European plaice</name>
    <dbReference type="NCBI Taxonomy" id="8262"/>
    <lineage>
        <taxon>Eukaryota</taxon>
        <taxon>Metazoa</taxon>
        <taxon>Chordata</taxon>
        <taxon>Craniata</taxon>
        <taxon>Vertebrata</taxon>
        <taxon>Euteleostomi</taxon>
        <taxon>Actinopterygii</taxon>
        <taxon>Neopterygii</taxon>
        <taxon>Teleostei</taxon>
        <taxon>Neoteleostei</taxon>
        <taxon>Acanthomorphata</taxon>
        <taxon>Carangaria</taxon>
        <taxon>Pleuronectiformes</taxon>
        <taxon>Pleuronectoidei</taxon>
        <taxon>Pleuronectidae</taxon>
        <taxon>Pleuronectes</taxon>
    </lineage>
</organism>
<keyword evidence="2" id="KW-1185">Reference proteome</keyword>
<gene>
    <name evidence="1" type="ORF">PLEPLA_LOCUS48858</name>
</gene>
<sequence length="139" mass="16037">MDYGGVARALRPYLSNAPLLVIAEFRHKATYMWLVPKKTERLFEKRRKIKTAEETAAMLNGGDVEAVDDSMLSLLGCFDYKSWGRNEELDWVRKVWQLFKQKESLPAAFPGITHSLWTESSSSNSELRLNTTRPLQMRI</sequence>
<protein>
    <submittedName>
        <fullName evidence="1">Uncharacterized protein</fullName>
    </submittedName>
</protein>
<comment type="caution">
    <text evidence="1">The sequence shown here is derived from an EMBL/GenBank/DDBJ whole genome shotgun (WGS) entry which is preliminary data.</text>
</comment>
<reference evidence="1" key="1">
    <citation type="submission" date="2020-03" db="EMBL/GenBank/DDBJ databases">
        <authorList>
            <person name="Weist P."/>
        </authorList>
    </citation>
    <scope>NUCLEOTIDE SEQUENCE</scope>
</reference>
<dbReference type="Proteomes" id="UP001153269">
    <property type="component" value="Unassembled WGS sequence"/>
</dbReference>